<reference evidence="2" key="1">
    <citation type="journal article" date="2020" name="Fungal Divers.">
        <title>Resolving the Mortierellaceae phylogeny through synthesis of multi-gene phylogenetics and phylogenomics.</title>
        <authorList>
            <person name="Vandepol N."/>
            <person name="Liber J."/>
            <person name="Desiro A."/>
            <person name="Na H."/>
            <person name="Kennedy M."/>
            <person name="Barry K."/>
            <person name="Grigoriev I.V."/>
            <person name="Miller A.N."/>
            <person name="O'Donnell K."/>
            <person name="Stajich J.E."/>
            <person name="Bonito G."/>
        </authorList>
    </citation>
    <scope>NUCLEOTIDE SEQUENCE</scope>
    <source>
        <strain evidence="2">KOD948</strain>
    </source>
</reference>
<feature type="compositionally biased region" description="Polar residues" evidence="1">
    <location>
        <begin position="333"/>
        <end position="367"/>
    </location>
</feature>
<organism evidence="2 3">
    <name type="scientific">Mortierella polycephala</name>
    <dbReference type="NCBI Taxonomy" id="41804"/>
    <lineage>
        <taxon>Eukaryota</taxon>
        <taxon>Fungi</taxon>
        <taxon>Fungi incertae sedis</taxon>
        <taxon>Mucoromycota</taxon>
        <taxon>Mortierellomycotina</taxon>
        <taxon>Mortierellomycetes</taxon>
        <taxon>Mortierellales</taxon>
        <taxon>Mortierellaceae</taxon>
        <taxon>Mortierella</taxon>
    </lineage>
</organism>
<feature type="region of interest" description="Disordered" evidence="1">
    <location>
        <begin position="263"/>
        <end position="303"/>
    </location>
</feature>
<feature type="region of interest" description="Disordered" evidence="1">
    <location>
        <begin position="326"/>
        <end position="367"/>
    </location>
</feature>
<feature type="compositionally biased region" description="Low complexity" evidence="1">
    <location>
        <begin position="216"/>
        <end position="227"/>
    </location>
</feature>
<feature type="region of interest" description="Disordered" evidence="1">
    <location>
        <begin position="1"/>
        <end position="67"/>
    </location>
</feature>
<dbReference type="AlphaFoldDB" id="A0A9P6PKZ9"/>
<feature type="compositionally biased region" description="Polar residues" evidence="1">
    <location>
        <begin position="240"/>
        <end position="249"/>
    </location>
</feature>
<accession>A0A9P6PKZ9</accession>
<name>A0A9P6PKZ9_9FUNG</name>
<sequence length="367" mass="40160">MPSPAEHHYGHMDPRKSSIVQGPSGTGHMKPRAVKNSVNSKDSEPIRSRDPYSRGGQGSDQRTLSSLRLSHHSQLDLPSLLQNECEGVPLRRYDVNCGRDETNIDLAAKEEDDELPLGLLQVNRHSRWFNTQLSTDDGASETQNDSHANIGIVQHTLLPPEPITPKHGPVPDTSPYTKNSVSNSNHPSPPARPTRPPGDLLSTLDGPNDSASWMVPFANARSSSSSPAPSPATYKLRQPHQPSHSGPISAMSNVSQVRAYHSTSPFSNLSGDIKQTHGRNNVEGEQDEEDEDEPLAVTQSRQQSAQFLQRLQYPFSHSRMNPLRPSSFAAFGNNRSSAGLMTKSYSSRPLTHEQATPPASNESASYF</sequence>
<feature type="compositionally biased region" description="Acidic residues" evidence="1">
    <location>
        <begin position="284"/>
        <end position="294"/>
    </location>
</feature>
<evidence type="ECO:0000313" key="3">
    <source>
        <dbReference type="Proteomes" id="UP000726737"/>
    </source>
</evidence>
<feature type="compositionally biased region" description="Basic and acidic residues" evidence="1">
    <location>
        <begin position="41"/>
        <end position="52"/>
    </location>
</feature>
<evidence type="ECO:0000313" key="2">
    <source>
        <dbReference type="EMBL" id="KAG0248464.1"/>
    </source>
</evidence>
<dbReference type="OrthoDB" id="2412252at2759"/>
<feature type="compositionally biased region" description="Basic and acidic residues" evidence="1">
    <location>
        <begin position="1"/>
        <end position="16"/>
    </location>
</feature>
<feature type="compositionally biased region" description="Pro residues" evidence="1">
    <location>
        <begin position="187"/>
        <end position="196"/>
    </location>
</feature>
<feature type="region of interest" description="Disordered" evidence="1">
    <location>
        <begin position="158"/>
        <end position="249"/>
    </location>
</feature>
<comment type="caution">
    <text evidence="2">The sequence shown here is derived from an EMBL/GenBank/DDBJ whole genome shotgun (WGS) entry which is preliminary data.</text>
</comment>
<protein>
    <submittedName>
        <fullName evidence="2">Uncharacterized protein</fullName>
    </submittedName>
</protein>
<gene>
    <name evidence="2" type="ORF">BG011_010238</name>
</gene>
<dbReference type="Proteomes" id="UP000726737">
    <property type="component" value="Unassembled WGS sequence"/>
</dbReference>
<keyword evidence="3" id="KW-1185">Reference proteome</keyword>
<dbReference type="EMBL" id="JAAAJA010000989">
    <property type="protein sequence ID" value="KAG0248464.1"/>
    <property type="molecule type" value="Genomic_DNA"/>
</dbReference>
<proteinExistence type="predicted"/>
<evidence type="ECO:0000256" key="1">
    <source>
        <dbReference type="SAM" id="MobiDB-lite"/>
    </source>
</evidence>